<dbReference type="Proteomes" id="UP000789572">
    <property type="component" value="Unassembled WGS sequence"/>
</dbReference>
<evidence type="ECO:0000256" key="1">
    <source>
        <dbReference type="SAM" id="MobiDB-lite"/>
    </source>
</evidence>
<gene>
    <name evidence="2" type="ORF">POCULU_LOCUS8243</name>
</gene>
<organism evidence="2 3">
    <name type="scientific">Paraglomus occultum</name>
    <dbReference type="NCBI Taxonomy" id="144539"/>
    <lineage>
        <taxon>Eukaryota</taxon>
        <taxon>Fungi</taxon>
        <taxon>Fungi incertae sedis</taxon>
        <taxon>Mucoromycota</taxon>
        <taxon>Glomeromycotina</taxon>
        <taxon>Glomeromycetes</taxon>
        <taxon>Paraglomerales</taxon>
        <taxon>Paraglomeraceae</taxon>
        <taxon>Paraglomus</taxon>
    </lineage>
</organism>
<feature type="compositionally biased region" description="Basic and acidic residues" evidence="1">
    <location>
        <begin position="135"/>
        <end position="146"/>
    </location>
</feature>
<reference evidence="2" key="1">
    <citation type="submission" date="2021-06" db="EMBL/GenBank/DDBJ databases">
        <authorList>
            <person name="Kallberg Y."/>
            <person name="Tangrot J."/>
            <person name="Rosling A."/>
        </authorList>
    </citation>
    <scope>NUCLEOTIDE SEQUENCE</scope>
    <source>
        <strain evidence="2">IA702</strain>
    </source>
</reference>
<evidence type="ECO:0000313" key="2">
    <source>
        <dbReference type="EMBL" id="CAG8617210.1"/>
    </source>
</evidence>
<name>A0A9N9CX51_9GLOM</name>
<feature type="region of interest" description="Disordered" evidence="1">
    <location>
        <begin position="126"/>
        <end position="180"/>
    </location>
</feature>
<protein>
    <submittedName>
        <fullName evidence="2">2333_t:CDS:1</fullName>
    </submittedName>
</protein>
<accession>A0A9N9CX51</accession>
<evidence type="ECO:0000313" key="3">
    <source>
        <dbReference type="Proteomes" id="UP000789572"/>
    </source>
</evidence>
<keyword evidence="3" id="KW-1185">Reference proteome</keyword>
<sequence length="205" mass="23153">MLEDEDGSGSGGAAFEDETSIFEDVLECDGLLREVQEESLGEVDMFKDAELTGFPSLSFRCMQLQSLIPTEWISLILSNLLIGCNDMLCTDCLGHWIILSDSDKFLPRLCQKKTNHRTTYMIEEQIVDNPAVEDQTEKQTEEQKEEQNEEQTSKESAPSTESALIPAAANSRLPSHHPHLPPRLQVREVQVLVFHHYELKSSKFA</sequence>
<proteinExistence type="predicted"/>
<comment type="caution">
    <text evidence="2">The sequence shown here is derived from an EMBL/GenBank/DDBJ whole genome shotgun (WGS) entry which is preliminary data.</text>
</comment>
<dbReference type="AlphaFoldDB" id="A0A9N9CX51"/>
<dbReference type="EMBL" id="CAJVPJ010002266">
    <property type="protein sequence ID" value="CAG8617210.1"/>
    <property type="molecule type" value="Genomic_DNA"/>
</dbReference>